<keyword evidence="1" id="KW-0472">Membrane</keyword>
<protein>
    <submittedName>
        <fullName evidence="2">Uncharacterized protein</fullName>
    </submittedName>
</protein>
<reference evidence="3" key="1">
    <citation type="journal article" date="2017" name="Nat. Ecol. Evol.">
        <title>Genome expansion and lineage-specific genetic innovations in the forest pathogenic fungi Armillaria.</title>
        <authorList>
            <person name="Sipos G."/>
            <person name="Prasanna A.N."/>
            <person name="Walter M.C."/>
            <person name="O'Connor E."/>
            <person name="Balint B."/>
            <person name="Krizsan K."/>
            <person name="Kiss B."/>
            <person name="Hess J."/>
            <person name="Varga T."/>
            <person name="Slot J."/>
            <person name="Riley R."/>
            <person name="Boka B."/>
            <person name="Rigling D."/>
            <person name="Barry K."/>
            <person name="Lee J."/>
            <person name="Mihaltcheva S."/>
            <person name="LaButti K."/>
            <person name="Lipzen A."/>
            <person name="Waldron R."/>
            <person name="Moloney N.M."/>
            <person name="Sperisen C."/>
            <person name="Kredics L."/>
            <person name="Vagvoelgyi C."/>
            <person name="Patrignani A."/>
            <person name="Fitzpatrick D."/>
            <person name="Nagy I."/>
            <person name="Doyle S."/>
            <person name="Anderson J.B."/>
            <person name="Grigoriev I.V."/>
            <person name="Gueldener U."/>
            <person name="Muensterkoetter M."/>
            <person name="Nagy L.G."/>
        </authorList>
    </citation>
    <scope>NUCLEOTIDE SEQUENCE [LARGE SCALE GENOMIC DNA]</scope>
    <source>
        <strain evidence="3">28-4</strain>
    </source>
</reference>
<name>A0A2H3AWT5_9AGAR</name>
<dbReference type="EMBL" id="KZ293460">
    <property type="protein sequence ID" value="PBK63125.1"/>
    <property type="molecule type" value="Genomic_DNA"/>
</dbReference>
<evidence type="ECO:0000256" key="1">
    <source>
        <dbReference type="SAM" id="Phobius"/>
    </source>
</evidence>
<keyword evidence="1" id="KW-1133">Transmembrane helix</keyword>
<dbReference type="AlphaFoldDB" id="A0A2H3AWT5"/>
<sequence>MNNEYVHVRPGCFSAGTYFNRVIVTMSTVGGMTPVGIPDTIARPACSSAGTAFFVGLACCYSYMLLRWELTMSLKSLVDLDSRFPSHIKGVLNAIALGLLGILIISPYLTNVVSLSVWRCLILKVSCMLQRWDYWRC</sequence>
<keyword evidence="3" id="KW-1185">Reference proteome</keyword>
<feature type="transmembrane region" description="Helical" evidence="1">
    <location>
        <begin position="41"/>
        <end position="66"/>
    </location>
</feature>
<dbReference type="Proteomes" id="UP000218334">
    <property type="component" value="Unassembled WGS sequence"/>
</dbReference>
<evidence type="ECO:0000313" key="3">
    <source>
        <dbReference type="Proteomes" id="UP000218334"/>
    </source>
</evidence>
<feature type="transmembrane region" description="Helical" evidence="1">
    <location>
        <begin position="90"/>
        <end position="109"/>
    </location>
</feature>
<proteinExistence type="predicted"/>
<organism evidence="2 3">
    <name type="scientific">Armillaria solidipes</name>
    <dbReference type="NCBI Taxonomy" id="1076256"/>
    <lineage>
        <taxon>Eukaryota</taxon>
        <taxon>Fungi</taxon>
        <taxon>Dikarya</taxon>
        <taxon>Basidiomycota</taxon>
        <taxon>Agaricomycotina</taxon>
        <taxon>Agaricomycetes</taxon>
        <taxon>Agaricomycetidae</taxon>
        <taxon>Agaricales</taxon>
        <taxon>Marasmiineae</taxon>
        <taxon>Physalacriaceae</taxon>
        <taxon>Armillaria</taxon>
    </lineage>
</organism>
<accession>A0A2H3AWT5</accession>
<gene>
    <name evidence="2" type="ORF">ARMSODRAFT_542909</name>
</gene>
<evidence type="ECO:0000313" key="2">
    <source>
        <dbReference type="EMBL" id="PBK63125.1"/>
    </source>
</evidence>
<keyword evidence="1" id="KW-0812">Transmembrane</keyword>